<feature type="chain" id="PRO_5032640957" evidence="1">
    <location>
        <begin position="25"/>
        <end position="354"/>
    </location>
</feature>
<keyword evidence="1" id="KW-0732">Signal</keyword>
<evidence type="ECO:0000313" key="4">
    <source>
        <dbReference type="Proteomes" id="UP000538666"/>
    </source>
</evidence>
<dbReference type="InterPro" id="IPR001223">
    <property type="entry name" value="Glyco_hydro18_cat"/>
</dbReference>
<dbReference type="InterPro" id="IPR017853">
    <property type="entry name" value="GH"/>
</dbReference>
<dbReference type="Pfam" id="PF00704">
    <property type="entry name" value="Glyco_hydro_18"/>
    <property type="match status" value="1"/>
</dbReference>
<comment type="caution">
    <text evidence="3">The sequence shown here is derived from an EMBL/GenBank/DDBJ whole genome shotgun (WGS) entry which is preliminary data.</text>
</comment>
<dbReference type="Gene3D" id="3.20.20.80">
    <property type="entry name" value="Glycosidases"/>
    <property type="match status" value="1"/>
</dbReference>
<feature type="domain" description="GH18" evidence="2">
    <location>
        <begin position="29"/>
        <end position="354"/>
    </location>
</feature>
<reference evidence="3 4" key="1">
    <citation type="submission" date="2020-08" db="EMBL/GenBank/DDBJ databases">
        <title>Genomic Encyclopedia of Type Strains, Phase IV (KMG-IV): sequencing the most valuable type-strain genomes for metagenomic binning, comparative biology and taxonomic classification.</title>
        <authorList>
            <person name="Goeker M."/>
        </authorList>
    </citation>
    <scope>NUCLEOTIDE SEQUENCE [LARGE SCALE GENOMIC DNA]</scope>
    <source>
        <strain evidence="3 4">DSM 103733</strain>
    </source>
</reference>
<dbReference type="SMART" id="SM00636">
    <property type="entry name" value="Glyco_18"/>
    <property type="match status" value="1"/>
</dbReference>
<dbReference type="InterPro" id="IPR029070">
    <property type="entry name" value="Chitinase_insertion_sf"/>
</dbReference>
<dbReference type="OrthoDB" id="9775889at2"/>
<evidence type="ECO:0000259" key="2">
    <source>
        <dbReference type="PROSITE" id="PS51910"/>
    </source>
</evidence>
<dbReference type="SUPFAM" id="SSF51445">
    <property type="entry name" value="(Trans)glycosidases"/>
    <property type="match status" value="1"/>
</dbReference>
<dbReference type="PROSITE" id="PS51910">
    <property type="entry name" value="GH18_2"/>
    <property type="match status" value="1"/>
</dbReference>
<gene>
    <name evidence="3" type="ORF">HNQ77_004082</name>
</gene>
<dbReference type="GO" id="GO:0008061">
    <property type="term" value="F:chitin binding"/>
    <property type="evidence" value="ECO:0007669"/>
    <property type="project" value="InterPro"/>
</dbReference>
<dbReference type="GO" id="GO:0005975">
    <property type="term" value="P:carbohydrate metabolic process"/>
    <property type="evidence" value="ECO:0007669"/>
    <property type="project" value="InterPro"/>
</dbReference>
<dbReference type="PANTHER" id="PTHR46066:SF2">
    <property type="entry name" value="CHITINASE DOMAIN-CONTAINING PROTEIN 1"/>
    <property type="match status" value="1"/>
</dbReference>
<organism evidence="3 4">
    <name type="scientific">Silvibacterium bohemicum</name>
    <dbReference type="NCBI Taxonomy" id="1577686"/>
    <lineage>
        <taxon>Bacteria</taxon>
        <taxon>Pseudomonadati</taxon>
        <taxon>Acidobacteriota</taxon>
        <taxon>Terriglobia</taxon>
        <taxon>Terriglobales</taxon>
        <taxon>Acidobacteriaceae</taxon>
        <taxon>Silvibacterium</taxon>
    </lineage>
</organism>
<evidence type="ECO:0000313" key="3">
    <source>
        <dbReference type="EMBL" id="MBB6146112.1"/>
    </source>
</evidence>
<dbReference type="InterPro" id="IPR011583">
    <property type="entry name" value="Chitinase_II/V-like_cat"/>
</dbReference>
<sequence>MLIRTTRLAACFLFLLCISGFASAGAQNPKALFYLTRSPASVRSFLAHAEQIDILVPTWYSVDQDGLVSGGTNPLVLATAKRIHLPVMPIVGNDGFNQEEFHKLLSNPGAERLMIAQLIDAAKTNGYTGFQFDFENVRWTDRDLLTAIVAETATAFHQQGLQLSIAVVPGAPGHSGESGFANWIYANWRGAYDLDALAKSVDLVCLMTYDQHTRWTSPGPVAGWDWTVKNLDYALKFIPPQKLSLGIPVYGYHWYAGTPTKPEEKPNPSADYEPSQDAVDLAKEFDTPIQWDPVDRTAWFYFYRDDMREWVFFTDKRTFQERYDLAKQRGLQGFCSWDLGEEDPSVWSALPAHK</sequence>
<dbReference type="AlphaFoldDB" id="A0A841JXP2"/>
<keyword evidence="4" id="KW-1185">Reference proteome</keyword>
<dbReference type="EMBL" id="JACHEK010000008">
    <property type="protein sequence ID" value="MBB6146112.1"/>
    <property type="molecule type" value="Genomic_DNA"/>
</dbReference>
<dbReference type="PANTHER" id="PTHR46066">
    <property type="entry name" value="CHITINASE DOMAIN-CONTAINING PROTEIN 1 FAMILY MEMBER"/>
    <property type="match status" value="1"/>
</dbReference>
<accession>A0A841JXP2</accession>
<name>A0A841JXP2_9BACT</name>
<evidence type="ECO:0000256" key="1">
    <source>
        <dbReference type="SAM" id="SignalP"/>
    </source>
</evidence>
<dbReference type="RefSeq" id="WP_082125763.1">
    <property type="nucleotide sequence ID" value="NZ_JACHEK010000008.1"/>
</dbReference>
<dbReference type="Gene3D" id="3.10.50.10">
    <property type="match status" value="1"/>
</dbReference>
<proteinExistence type="predicted"/>
<feature type="signal peptide" evidence="1">
    <location>
        <begin position="1"/>
        <end position="24"/>
    </location>
</feature>
<dbReference type="Proteomes" id="UP000538666">
    <property type="component" value="Unassembled WGS sequence"/>
</dbReference>
<protein>
    <submittedName>
        <fullName evidence="3">Spore germination protein YaaH</fullName>
    </submittedName>
</protein>